<reference evidence="1" key="1">
    <citation type="journal article" date="2014" name="Int. J. Syst. Evol. Microbiol.">
        <title>Complete genome of a new Firmicutes species belonging to the dominant human colonic microbiota ('Ruminococcus bicirculans') reveals two chromosomes and a selective capacity to utilize plant glucans.</title>
        <authorList>
            <consortium name="NISC Comparative Sequencing Program"/>
            <person name="Wegmann U."/>
            <person name="Louis P."/>
            <person name="Goesmann A."/>
            <person name="Henrissat B."/>
            <person name="Duncan S.H."/>
            <person name="Flint H.J."/>
        </authorList>
    </citation>
    <scope>NUCLEOTIDE SEQUENCE</scope>
    <source>
        <strain evidence="1">NBRC 109915</strain>
    </source>
</reference>
<protein>
    <submittedName>
        <fullName evidence="1">Uncharacterized protein</fullName>
    </submittedName>
</protein>
<accession>A0ABQ5VGQ0</accession>
<proteinExistence type="predicted"/>
<reference evidence="1" key="2">
    <citation type="submission" date="2023-01" db="EMBL/GenBank/DDBJ databases">
        <title>Draft genome sequence of Sulfitobacter pacificus strain NBRC 109915.</title>
        <authorList>
            <person name="Sun Q."/>
            <person name="Mori K."/>
        </authorList>
    </citation>
    <scope>NUCLEOTIDE SEQUENCE</scope>
    <source>
        <strain evidence="1">NBRC 109915</strain>
    </source>
</reference>
<evidence type="ECO:0000313" key="1">
    <source>
        <dbReference type="EMBL" id="GLQ26260.1"/>
    </source>
</evidence>
<dbReference type="EMBL" id="BSNL01000001">
    <property type="protein sequence ID" value="GLQ26260.1"/>
    <property type="molecule type" value="Genomic_DNA"/>
</dbReference>
<dbReference type="RefSeq" id="WP_284371256.1">
    <property type="nucleotide sequence ID" value="NZ_BSNL01000001.1"/>
</dbReference>
<comment type="caution">
    <text evidence="1">The sequence shown here is derived from an EMBL/GenBank/DDBJ whole genome shotgun (WGS) entry which is preliminary data.</text>
</comment>
<dbReference type="Proteomes" id="UP001161388">
    <property type="component" value="Unassembled WGS sequence"/>
</dbReference>
<sequence>MQLVLQTGAHFTEQERLIKSVLRNKESFAQRGVVVPGPNSYRGLVRETLNAMRKTPASPQAREVLLDVMLDGSPADRLILSDANFFRTAGTAIQEGILYPAAAARMAHMAALFPDDEIEMYLAVRNPATFIPIIYDHAIDQSPAAFWGGRHPQDLRWSDTIADIREAAPNIAITVWCSEDTPLIWSQIIRELGGIDHHEKIVGGFDLLSTIMSKEGMERLRSYMHLHQDITEIQKRRVITAFLDKFALDDEIEEELDMPEWTDTLVDELTELYDEDMQTVERMDGVRIIAP</sequence>
<evidence type="ECO:0000313" key="2">
    <source>
        <dbReference type="Proteomes" id="UP001161388"/>
    </source>
</evidence>
<keyword evidence="2" id="KW-1185">Reference proteome</keyword>
<organism evidence="1 2">
    <name type="scientific">Sulfitobacter pacificus</name>
    <dbReference type="NCBI Taxonomy" id="1499314"/>
    <lineage>
        <taxon>Bacteria</taxon>
        <taxon>Pseudomonadati</taxon>
        <taxon>Pseudomonadota</taxon>
        <taxon>Alphaproteobacteria</taxon>
        <taxon>Rhodobacterales</taxon>
        <taxon>Roseobacteraceae</taxon>
        <taxon>Sulfitobacter</taxon>
    </lineage>
</organism>
<name>A0ABQ5VGQ0_9RHOB</name>
<gene>
    <name evidence="1" type="ORF">GCM10007927_10630</name>
</gene>